<proteinExistence type="predicted"/>
<dbReference type="PROSITE" id="PS50983">
    <property type="entry name" value="FE_B12_PBP"/>
    <property type="match status" value="1"/>
</dbReference>
<feature type="domain" description="Fe/B12 periplasmic-binding" evidence="2">
    <location>
        <begin position="45"/>
        <end position="341"/>
    </location>
</feature>
<dbReference type="RefSeq" id="WP_341373830.1">
    <property type="nucleotide sequence ID" value="NZ_JBBUTF010000006.1"/>
</dbReference>
<dbReference type="PANTHER" id="PTHR30535">
    <property type="entry name" value="VITAMIN B12-BINDING PROTEIN"/>
    <property type="match status" value="1"/>
</dbReference>
<evidence type="ECO:0000256" key="1">
    <source>
        <dbReference type="SAM" id="SignalP"/>
    </source>
</evidence>
<dbReference type="InterPro" id="IPR050902">
    <property type="entry name" value="ABC_Transporter_SBP"/>
</dbReference>
<keyword evidence="1" id="KW-0732">Signal</keyword>
<name>A0ABU9B843_9BURK</name>
<feature type="chain" id="PRO_5047024703" evidence="1">
    <location>
        <begin position="26"/>
        <end position="367"/>
    </location>
</feature>
<gene>
    <name evidence="3" type="ORF">AACH11_08770</name>
</gene>
<dbReference type="PANTHER" id="PTHR30535:SF34">
    <property type="entry name" value="MOLYBDATE-BINDING PROTEIN MOLA"/>
    <property type="match status" value="1"/>
</dbReference>
<evidence type="ECO:0000313" key="3">
    <source>
        <dbReference type="EMBL" id="MEK8026052.1"/>
    </source>
</evidence>
<evidence type="ECO:0000259" key="2">
    <source>
        <dbReference type="PROSITE" id="PS50983"/>
    </source>
</evidence>
<dbReference type="Proteomes" id="UP001368500">
    <property type="component" value="Unassembled WGS sequence"/>
</dbReference>
<accession>A0ABU9B843</accession>
<feature type="signal peptide" evidence="1">
    <location>
        <begin position="1"/>
        <end position="25"/>
    </location>
</feature>
<protein>
    <submittedName>
        <fullName evidence="3">ABC transporter substrate-binding protein</fullName>
    </submittedName>
</protein>
<organism evidence="3 4">
    <name type="scientific">Pseudaquabacterium rugosum</name>
    <dbReference type="NCBI Taxonomy" id="2984194"/>
    <lineage>
        <taxon>Bacteria</taxon>
        <taxon>Pseudomonadati</taxon>
        <taxon>Pseudomonadota</taxon>
        <taxon>Betaproteobacteria</taxon>
        <taxon>Burkholderiales</taxon>
        <taxon>Sphaerotilaceae</taxon>
        <taxon>Pseudaquabacterium</taxon>
    </lineage>
</organism>
<dbReference type="Gene3D" id="3.40.50.1980">
    <property type="entry name" value="Nitrogenase molybdenum iron protein domain"/>
    <property type="match status" value="2"/>
</dbReference>
<dbReference type="SUPFAM" id="SSF53807">
    <property type="entry name" value="Helical backbone' metal receptor"/>
    <property type="match status" value="1"/>
</dbReference>
<dbReference type="InterPro" id="IPR002491">
    <property type="entry name" value="ABC_transptr_periplasmic_BD"/>
</dbReference>
<reference evidence="3 4" key="1">
    <citation type="submission" date="2024-04" db="EMBL/GenBank/DDBJ databases">
        <title>Novel species of the genus Ideonella isolated from streams.</title>
        <authorList>
            <person name="Lu H."/>
        </authorList>
    </citation>
    <scope>NUCLEOTIDE SEQUENCE [LARGE SCALE GENOMIC DNA]</scope>
    <source>
        <strain evidence="3 4">BYS139W</strain>
    </source>
</reference>
<dbReference type="Pfam" id="PF01497">
    <property type="entry name" value="Peripla_BP_2"/>
    <property type="match status" value="1"/>
</dbReference>
<dbReference type="EMBL" id="JBBUTF010000006">
    <property type="protein sequence ID" value="MEK8026052.1"/>
    <property type="molecule type" value="Genomic_DNA"/>
</dbReference>
<comment type="caution">
    <text evidence="3">The sequence shown here is derived from an EMBL/GenBank/DDBJ whole genome shotgun (WGS) entry which is preliminary data.</text>
</comment>
<sequence>MSVSSLARRACVLGLSALLLPLAHAAPTVLKDVVGRQVKVDLPAKRVLLGFYFEDYMAIGGEKAFDRVVGFSREAWEGWRPANWALFSAHRPSLKDLPDVGEVEAQTFSVEKVLALKPDVLILAEWQYKGLGPDVERLEAAGVPVVVVDYNMELPAHHEASTLLLGRIAGEEARARTIATEYRTAVRQVETRIAQAHLPKPRFYVEFGNKGPAEYSFSYGKGMWGQLGVLAGGENIAAPYVEWYGPMNPEKVLASRPEVIFIAGTESTRNPTAMLMGQGVDPAQSARRLQAFTQRAGWSELPAVKNQRVHGLYQGASRTVVDYTMVQYMAKAMYPTLFKDVDPQANYTRFYQRYLPVLAKGSFGLGL</sequence>
<evidence type="ECO:0000313" key="4">
    <source>
        <dbReference type="Proteomes" id="UP001368500"/>
    </source>
</evidence>
<keyword evidence="4" id="KW-1185">Reference proteome</keyword>